<keyword evidence="3" id="KW-0206">Cytoskeleton</keyword>
<sequence length="69" mass="8036">MVRILRSTVMVRVGGGWVTLEEFLRSHDPCRAIALDNNFVDKQTFSFKGDFARPTLWMSTDLRCGWRLM</sequence>
<organism evidence="5 6">
    <name type="scientific">Mesorhabditis belari</name>
    <dbReference type="NCBI Taxonomy" id="2138241"/>
    <lineage>
        <taxon>Eukaryota</taxon>
        <taxon>Metazoa</taxon>
        <taxon>Ecdysozoa</taxon>
        <taxon>Nematoda</taxon>
        <taxon>Chromadorea</taxon>
        <taxon>Rhabditida</taxon>
        <taxon>Rhabditina</taxon>
        <taxon>Rhabditomorpha</taxon>
        <taxon>Rhabditoidea</taxon>
        <taxon>Rhabditidae</taxon>
        <taxon>Mesorhabditinae</taxon>
        <taxon>Mesorhabditis</taxon>
    </lineage>
</organism>
<dbReference type="GO" id="GO:0005856">
    <property type="term" value="C:cytoskeleton"/>
    <property type="evidence" value="ECO:0007669"/>
    <property type="project" value="UniProtKB-SubCell"/>
</dbReference>
<evidence type="ECO:0000256" key="1">
    <source>
        <dbReference type="ARBA" id="ARBA00004245"/>
    </source>
</evidence>
<dbReference type="WBParaSite" id="MBELARI_LOCUS14184">
    <property type="protein sequence ID" value="MBELARI_LOCUS14184"/>
    <property type="gene ID" value="MBELARI_LOCUS14184"/>
</dbReference>
<evidence type="ECO:0000313" key="5">
    <source>
        <dbReference type="Proteomes" id="UP000887575"/>
    </source>
</evidence>
<evidence type="ECO:0000256" key="2">
    <source>
        <dbReference type="ARBA" id="ARBA00022490"/>
    </source>
</evidence>
<dbReference type="AlphaFoldDB" id="A0AAF3EJK5"/>
<protein>
    <recommendedName>
        <fullName evidence="4">GAR domain-containing protein</fullName>
    </recommendedName>
</protein>
<proteinExistence type="predicted"/>
<dbReference type="SMART" id="SM00243">
    <property type="entry name" value="GAS2"/>
    <property type="match status" value="1"/>
</dbReference>
<name>A0AAF3EJK5_9BILA</name>
<dbReference type="InterPro" id="IPR036534">
    <property type="entry name" value="GAR_dom_sf"/>
</dbReference>
<feature type="domain" description="GAR" evidence="4">
    <location>
        <begin position="1"/>
        <end position="31"/>
    </location>
</feature>
<dbReference type="GO" id="GO:0008017">
    <property type="term" value="F:microtubule binding"/>
    <property type="evidence" value="ECO:0007669"/>
    <property type="project" value="InterPro"/>
</dbReference>
<keyword evidence="5" id="KW-1185">Reference proteome</keyword>
<dbReference type="Proteomes" id="UP000887575">
    <property type="component" value="Unassembled WGS sequence"/>
</dbReference>
<evidence type="ECO:0000313" key="6">
    <source>
        <dbReference type="WBParaSite" id="MBELARI_LOCUS14184"/>
    </source>
</evidence>
<accession>A0AAF3EJK5</accession>
<dbReference type="InterPro" id="IPR003108">
    <property type="entry name" value="GAR_dom"/>
</dbReference>
<dbReference type="Pfam" id="PF02187">
    <property type="entry name" value="GAS2"/>
    <property type="match status" value="1"/>
</dbReference>
<reference evidence="6" key="1">
    <citation type="submission" date="2024-02" db="UniProtKB">
        <authorList>
            <consortium name="WormBaseParasite"/>
        </authorList>
    </citation>
    <scope>IDENTIFICATION</scope>
</reference>
<keyword evidence="2" id="KW-0963">Cytoplasm</keyword>
<evidence type="ECO:0000256" key="3">
    <source>
        <dbReference type="ARBA" id="ARBA00023212"/>
    </source>
</evidence>
<dbReference type="PROSITE" id="PS51460">
    <property type="entry name" value="GAR"/>
    <property type="match status" value="1"/>
</dbReference>
<evidence type="ECO:0000259" key="4">
    <source>
        <dbReference type="PROSITE" id="PS51460"/>
    </source>
</evidence>
<dbReference type="Gene3D" id="3.30.920.20">
    <property type="entry name" value="Gas2-like domain"/>
    <property type="match status" value="1"/>
</dbReference>
<dbReference type="SUPFAM" id="SSF143575">
    <property type="entry name" value="GAS2 domain-like"/>
    <property type="match status" value="1"/>
</dbReference>
<comment type="subcellular location">
    <subcellularLocation>
        <location evidence="1">Cytoplasm</location>
        <location evidence="1">Cytoskeleton</location>
    </subcellularLocation>
</comment>